<dbReference type="Gene3D" id="1.10.533.10">
    <property type="entry name" value="Death Domain, Fas"/>
    <property type="match status" value="1"/>
</dbReference>
<sequence length="698" mass="81319">MTLDLWDFAGQQLYYASYPVFLSSRAVYMLVYNLSKGLDDPAQPCFKLGDRNIPLRNPNKETNVEKLLSWLVTIGSICSEPEMSKNKNAIKQLPYCRPPVFIVGTHADKRRQREIKKIESQIQRELSGNGQHLIRPIFAVDNTKGASDRGIAALQKRMIEVLKQEPYMGEEVPIRWFNFEKVVKALVAEKLYHLNMEQVQTIIQKHCFIENKDEVAIMLNFYHDLGVIVKHGNTVVLQAKWLIKLFQQLITVRCFDDMEPRHCELWKEMKETGVLSIELVDDVFSEFCRQGVIKDDILKMMEKFGLIVQFAPSPTEEKYFVPCQLWSPPDSLCKMEPSPADPCPLYLHFSRGYVPHGLYLQLVSRCTKWCSESGFKKPPKLFDGASLFFIGKELTHHMMLVCKKRFIRTVLLRVERNDGSLSEPVIAREVPTLVRKFLNETMQNLRETLSGLKNLAYKLCVECPYCLKMEKLCDNHGQFPCCDERCMCFLEVAPDGSFDYCSNSLCREILSLPGLERWFSSSSRDSSIKATSDEEVRKPTISKKKFRQHFKRKKDKDTSEEEVKKRSVSSKKFRHLLNRKKDTSADKVETRTVSKKRFRQLLKRKKDKVKKGIPSNDELEYLSLEIAQWEKLGRRLNFKNSELKAFHKENEEWSEKAFAMLLKWKEKNGSHATYRCLRKALCHDFVNRKDLAEKFCCR</sequence>
<dbReference type="Gene3D" id="3.40.50.300">
    <property type="entry name" value="P-loop containing nucleotide triphosphate hydrolases"/>
    <property type="match status" value="1"/>
</dbReference>
<dbReference type="SUPFAM" id="SSF47986">
    <property type="entry name" value="DEATH domain"/>
    <property type="match status" value="1"/>
</dbReference>
<keyword evidence="4" id="KW-1185">Reference proteome</keyword>
<dbReference type="PROSITE" id="PS50017">
    <property type="entry name" value="DEATH_DOMAIN"/>
    <property type="match status" value="1"/>
</dbReference>
<evidence type="ECO:0000313" key="3">
    <source>
        <dbReference type="EMBL" id="CAH3029005.1"/>
    </source>
</evidence>
<dbReference type="Proteomes" id="UP001159427">
    <property type="component" value="Unassembled WGS sequence"/>
</dbReference>
<dbReference type="CDD" id="cd01670">
    <property type="entry name" value="Death"/>
    <property type="match status" value="1"/>
</dbReference>
<dbReference type="InterPro" id="IPR011029">
    <property type="entry name" value="DEATH-like_dom_sf"/>
</dbReference>
<proteinExistence type="predicted"/>
<dbReference type="Pfam" id="PF00531">
    <property type="entry name" value="Death"/>
    <property type="match status" value="1"/>
</dbReference>
<feature type="region of interest" description="Disordered" evidence="1">
    <location>
        <begin position="547"/>
        <end position="566"/>
    </location>
</feature>
<evidence type="ECO:0000256" key="1">
    <source>
        <dbReference type="SAM" id="MobiDB-lite"/>
    </source>
</evidence>
<feature type="compositionally biased region" description="Basic and acidic residues" evidence="1">
    <location>
        <begin position="555"/>
        <end position="565"/>
    </location>
</feature>
<dbReference type="SUPFAM" id="SSF52540">
    <property type="entry name" value="P-loop containing nucleoside triphosphate hydrolases"/>
    <property type="match status" value="1"/>
</dbReference>
<dbReference type="PANTHER" id="PTHR47508:SF1">
    <property type="entry name" value="NON-SPECIFIC SERINE_THREONINE PROTEIN KINASE"/>
    <property type="match status" value="1"/>
</dbReference>
<evidence type="ECO:0000259" key="2">
    <source>
        <dbReference type="PROSITE" id="PS50017"/>
    </source>
</evidence>
<organism evidence="3 4">
    <name type="scientific">Porites evermanni</name>
    <dbReference type="NCBI Taxonomy" id="104178"/>
    <lineage>
        <taxon>Eukaryota</taxon>
        <taxon>Metazoa</taxon>
        <taxon>Cnidaria</taxon>
        <taxon>Anthozoa</taxon>
        <taxon>Hexacorallia</taxon>
        <taxon>Scleractinia</taxon>
        <taxon>Fungiina</taxon>
        <taxon>Poritidae</taxon>
        <taxon>Porites</taxon>
    </lineage>
</organism>
<dbReference type="InterPro" id="IPR027417">
    <property type="entry name" value="P-loop_NTPase"/>
</dbReference>
<dbReference type="InterPro" id="IPR036388">
    <property type="entry name" value="WH-like_DNA-bd_sf"/>
</dbReference>
<dbReference type="EMBL" id="CALNXI010000546">
    <property type="protein sequence ID" value="CAH3029005.1"/>
    <property type="molecule type" value="Genomic_DNA"/>
</dbReference>
<comment type="caution">
    <text evidence="3">The sequence shown here is derived from an EMBL/GenBank/DDBJ whole genome shotgun (WGS) entry which is preliminary data.</text>
</comment>
<dbReference type="InterPro" id="IPR000488">
    <property type="entry name" value="Death_dom"/>
</dbReference>
<protein>
    <recommendedName>
        <fullName evidence="2">Death domain-containing protein</fullName>
    </recommendedName>
</protein>
<evidence type="ECO:0000313" key="4">
    <source>
        <dbReference type="Proteomes" id="UP001159427"/>
    </source>
</evidence>
<accession>A0ABN8MK22</accession>
<feature type="domain" description="Death" evidence="2">
    <location>
        <begin position="627"/>
        <end position="681"/>
    </location>
</feature>
<reference evidence="3 4" key="1">
    <citation type="submission" date="2022-05" db="EMBL/GenBank/DDBJ databases">
        <authorList>
            <consortium name="Genoscope - CEA"/>
            <person name="William W."/>
        </authorList>
    </citation>
    <scope>NUCLEOTIDE SEQUENCE [LARGE SCALE GENOMIC DNA]</scope>
</reference>
<name>A0ABN8MK22_9CNID</name>
<dbReference type="PANTHER" id="PTHR47508">
    <property type="entry name" value="SAM DOMAIN-CONTAINING PROTEIN-RELATED"/>
    <property type="match status" value="1"/>
</dbReference>
<dbReference type="Gene3D" id="1.10.10.10">
    <property type="entry name" value="Winged helix-like DNA-binding domain superfamily/Winged helix DNA-binding domain"/>
    <property type="match status" value="1"/>
</dbReference>
<gene>
    <name evidence="3" type="ORF">PEVE_00035330</name>
</gene>